<evidence type="ECO:0000259" key="2">
    <source>
        <dbReference type="Pfam" id="PF00266"/>
    </source>
</evidence>
<dbReference type="InterPro" id="IPR015421">
    <property type="entry name" value="PyrdxlP-dep_Trfase_major"/>
</dbReference>
<dbReference type="EMBL" id="FN545250">
    <property type="protein sequence ID" value="CBA75068.1"/>
    <property type="molecule type" value="Genomic_DNA"/>
</dbReference>
<accession>D2U279</accession>
<dbReference type="InterPro" id="IPR015422">
    <property type="entry name" value="PyrdxlP-dep_Trfase_small"/>
</dbReference>
<dbReference type="Gene3D" id="3.40.640.10">
    <property type="entry name" value="Type I PLP-dependent aspartate aminotransferase-like (Major domain)"/>
    <property type="match status" value="1"/>
</dbReference>
<keyword evidence="1" id="KW-0663">Pyridoxal phosphate</keyword>
<sequence length="62" mass="6988">MLFMTTTFSIAQFRQYFPAIQDITIFLDSAATALKPNNLISATVNCYQPINISVHRDQHPTA</sequence>
<reference evidence="3" key="1">
    <citation type="journal article" date="2010" name="Insect Mol. Biol.">
        <title>The draft genome sequence of Arsenophonus nasoniae, son-killer bacterium of Nasonia vitripennis, reveals genes associated with virulence and symbiosis.</title>
        <authorList>
            <person name="Wilkes T."/>
            <person name="Darby A.C."/>
            <person name="Choi J."/>
            <person name="Colborne J.K."/>
            <person name="Werren J.H."/>
            <person name="Hurst G.D.D."/>
        </authorList>
    </citation>
    <scope>NUCLEOTIDE SEQUENCE</scope>
</reference>
<dbReference type="Pfam" id="PF00266">
    <property type="entry name" value="Aminotran_5"/>
    <property type="match status" value="1"/>
</dbReference>
<dbReference type="AlphaFoldDB" id="D2U279"/>
<evidence type="ECO:0000256" key="1">
    <source>
        <dbReference type="ARBA" id="ARBA00022898"/>
    </source>
</evidence>
<protein>
    <submittedName>
        <fullName evidence="3">Cysteine sulfinate desulfinase</fullName>
    </submittedName>
</protein>
<name>D2U279_9GAMM</name>
<evidence type="ECO:0000313" key="3">
    <source>
        <dbReference type="EMBL" id="CBA75068.1"/>
    </source>
</evidence>
<gene>
    <name evidence="3" type="ORF">ARN_26870</name>
</gene>
<proteinExistence type="predicted"/>
<dbReference type="InterPro" id="IPR000192">
    <property type="entry name" value="Aminotrans_V_dom"/>
</dbReference>
<feature type="domain" description="Aminotransferase class V" evidence="2">
    <location>
        <begin position="25"/>
        <end position="59"/>
    </location>
</feature>
<dbReference type="Gene3D" id="3.90.1150.10">
    <property type="entry name" value="Aspartate Aminotransferase, domain 1"/>
    <property type="match status" value="1"/>
</dbReference>
<organism evidence="3">
    <name type="scientific">Arsenophonus nasoniae</name>
    <name type="common">son-killer infecting Nasonia vitripennis</name>
    <dbReference type="NCBI Taxonomy" id="638"/>
    <lineage>
        <taxon>Bacteria</taxon>
        <taxon>Pseudomonadati</taxon>
        <taxon>Pseudomonadota</taxon>
        <taxon>Gammaproteobacteria</taxon>
        <taxon>Enterobacterales</taxon>
        <taxon>Morganellaceae</taxon>
        <taxon>Arsenophonus</taxon>
    </lineage>
</organism>